<dbReference type="EMBL" id="JAQGDS010000012">
    <property type="protein sequence ID" value="KAJ6256462.1"/>
    <property type="molecule type" value="Genomic_DNA"/>
</dbReference>
<reference evidence="2" key="1">
    <citation type="submission" date="2023-01" db="EMBL/GenBank/DDBJ databases">
        <title>The chitinases involved in constricting ring structure development in the nematode-trapping fungus Drechslerella dactyloides.</title>
        <authorList>
            <person name="Wang R."/>
            <person name="Zhang L."/>
            <person name="Tang P."/>
            <person name="Li S."/>
            <person name="Liang L."/>
        </authorList>
    </citation>
    <scope>NUCLEOTIDE SEQUENCE</scope>
    <source>
        <strain evidence="2">YMF1.00031</strain>
    </source>
</reference>
<dbReference type="Proteomes" id="UP001221413">
    <property type="component" value="Unassembled WGS sequence"/>
</dbReference>
<dbReference type="PROSITE" id="PS51257">
    <property type="entry name" value="PROKAR_LIPOPROTEIN"/>
    <property type="match status" value="1"/>
</dbReference>
<protein>
    <submittedName>
        <fullName evidence="2">Uncharacterized protein</fullName>
    </submittedName>
</protein>
<sequence>MKANFLTAAALSSIISCAAGYTIARANQLSEDTFLNAPPITFTGPAVPGGPDVTITGTVEQIYSKLHELNPKYDAWDFPEYQKRMMARNGSKNSSLEARGVSLEKRGRTKCDVSGHPVGNYITQCAEGLSCGIFLCNDNNFPIKVWCGNIVGDFHDIVNECGEDVVDWVSSVKGAIFRDGPPAWNTVVKNQSC</sequence>
<dbReference type="AlphaFoldDB" id="A0AAD6NFR3"/>
<feature type="chain" id="PRO_5042144408" evidence="1">
    <location>
        <begin position="21"/>
        <end position="193"/>
    </location>
</feature>
<keyword evidence="1" id="KW-0732">Signal</keyword>
<proteinExistence type="predicted"/>
<organism evidence="2 3">
    <name type="scientific">Drechslerella dactyloides</name>
    <name type="common">Nematode-trapping fungus</name>
    <name type="synonym">Arthrobotrys dactyloides</name>
    <dbReference type="NCBI Taxonomy" id="74499"/>
    <lineage>
        <taxon>Eukaryota</taxon>
        <taxon>Fungi</taxon>
        <taxon>Dikarya</taxon>
        <taxon>Ascomycota</taxon>
        <taxon>Pezizomycotina</taxon>
        <taxon>Orbiliomycetes</taxon>
        <taxon>Orbiliales</taxon>
        <taxon>Orbiliaceae</taxon>
        <taxon>Drechslerella</taxon>
    </lineage>
</organism>
<name>A0AAD6NFR3_DREDA</name>
<gene>
    <name evidence="2" type="ORF">Dda_8324</name>
</gene>
<keyword evidence="3" id="KW-1185">Reference proteome</keyword>
<evidence type="ECO:0000313" key="2">
    <source>
        <dbReference type="EMBL" id="KAJ6256462.1"/>
    </source>
</evidence>
<feature type="signal peptide" evidence="1">
    <location>
        <begin position="1"/>
        <end position="20"/>
    </location>
</feature>
<accession>A0AAD6NFR3</accession>
<evidence type="ECO:0000256" key="1">
    <source>
        <dbReference type="SAM" id="SignalP"/>
    </source>
</evidence>
<evidence type="ECO:0000313" key="3">
    <source>
        <dbReference type="Proteomes" id="UP001221413"/>
    </source>
</evidence>
<comment type="caution">
    <text evidence="2">The sequence shown here is derived from an EMBL/GenBank/DDBJ whole genome shotgun (WGS) entry which is preliminary data.</text>
</comment>